<sequence>MAGIYGRSWQTNLAASNSDLQAVAASLMHRAGVDHQFTSGDGWLSGAVGPKASIRQYKLARGAHLTVIGTFLFEHSQHRESLSAFEQLAMLLDGDAEGIASWFQEADGCFALAMVDPERRKLLLANDRYGGVPIYTRQQQSTLSWASEVKALAQQDLAAIDRTAVDDFLTRGWLAPPRTYYHGISQLPSGTALLANLTTGETKNITVFSHRRAERTSAIPFDDAKAELKSRVRQAIQNRIAQSRSDEVVVTLSGGLDSRLLAAEAAAHANVRTVTYGQPRSPELKIAGDVARTLSLPHEIIPIDQSNWMAGRDRAVWMTDGMMNFADTHIVHVADAITDAGLVLDGLFGDVVLGRGEITVDPGADVFENRYLRMNRFTYFGPRIEQNFATVATPLIDRELVNFMDSLPPEFTRNGRLYREASGEMHREVYSRIPWLKSGALPYPYRPQRLSTALAKVDRRASQMSGWVGIPFFGERFTMDYFRWFRTKSFQALYRALVDGEGAMLRDFASVPATGTLFGRIPSMKRLQMIGRVLTMEVWLRQAAAGRALSWEEMLGSSGVRR</sequence>
<dbReference type="Gene3D" id="3.40.50.620">
    <property type="entry name" value="HUPs"/>
    <property type="match status" value="1"/>
</dbReference>
<dbReference type="Pfam" id="PF13537">
    <property type="entry name" value="GATase_7"/>
    <property type="match status" value="1"/>
</dbReference>
<dbReference type="EC" id="6.3.5.4" evidence="2"/>
<feature type="domain" description="Glutamine amidotransferase type-2" evidence="5">
    <location>
        <begin position="84"/>
        <end position="153"/>
    </location>
</feature>
<evidence type="ECO:0000313" key="7">
    <source>
        <dbReference type="Proteomes" id="UP001548713"/>
    </source>
</evidence>
<dbReference type="Proteomes" id="UP001548713">
    <property type="component" value="Unassembled WGS sequence"/>
</dbReference>
<dbReference type="Pfam" id="PF00733">
    <property type="entry name" value="Asn_synthase"/>
    <property type="match status" value="1"/>
</dbReference>
<evidence type="ECO:0000313" key="6">
    <source>
        <dbReference type="EMBL" id="MET1756156.1"/>
    </source>
</evidence>
<dbReference type="EMBL" id="JBEWLY010000019">
    <property type="protein sequence ID" value="MET1756156.1"/>
    <property type="molecule type" value="Genomic_DNA"/>
</dbReference>
<name>A0ABV2D2S4_9SPHN</name>
<dbReference type="InterPro" id="IPR014729">
    <property type="entry name" value="Rossmann-like_a/b/a_fold"/>
</dbReference>
<dbReference type="Gene3D" id="3.60.20.10">
    <property type="entry name" value="Glutamine Phosphoribosylpyrophosphate, subunit 1, domain 1"/>
    <property type="match status" value="1"/>
</dbReference>
<dbReference type="InterPro" id="IPR001962">
    <property type="entry name" value="Asn_synthase"/>
</dbReference>
<comment type="caution">
    <text evidence="6">The sequence shown here is derived from an EMBL/GenBank/DDBJ whole genome shotgun (WGS) entry which is preliminary data.</text>
</comment>
<dbReference type="PANTHER" id="PTHR43284">
    <property type="entry name" value="ASPARAGINE SYNTHETASE (GLUTAMINE-HYDROLYZING)"/>
    <property type="match status" value="1"/>
</dbReference>
<dbReference type="RefSeq" id="WP_353984647.1">
    <property type="nucleotide sequence ID" value="NZ_JBEWLY010000019.1"/>
</dbReference>
<organism evidence="6 7">
    <name type="scientific">Novosphingobium kalidii</name>
    <dbReference type="NCBI Taxonomy" id="3230299"/>
    <lineage>
        <taxon>Bacteria</taxon>
        <taxon>Pseudomonadati</taxon>
        <taxon>Pseudomonadota</taxon>
        <taxon>Alphaproteobacteria</taxon>
        <taxon>Sphingomonadales</taxon>
        <taxon>Sphingomonadaceae</taxon>
        <taxon>Novosphingobium</taxon>
    </lineage>
</organism>
<evidence type="ECO:0000256" key="2">
    <source>
        <dbReference type="ARBA" id="ARBA00012737"/>
    </source>
</evidence>
<evidence type="ECO:0000256" key="1">
    <source>
        <dbReference type="ARBA" id="ARBA00005187"/>
    </source>
</evidence>
<feature type="domain" description="Asparagine synthetase" evidence="4">
    <location>
        <begin position="228"/>
        <end position="353"/>
    </location>
</feature>
<comment type="pathway">
    <text evidence="1">Amino-acid biosynthesis; L-asparagine biosynthesis; L-asparagine from L-aspartate (L-Gln route): step 1/1.</text>
</comment>
<keyword evidence="7" id="KW-1185">Reference proteome</keyword>
<reference evidence="6 7" key="1">
    <citation type="submission" date="2024-07" db="EMBL/GenBank/DDBJ databases">
        <title>Novosphingobium kalidii RD2P27.</title>
        <authorList>
            <person name="Sun J.-Q."/>
        </authorList>
    </citation>
    <scope>NUCLEOTIDE SEQUENCE [LARGE SCALE GENOMIC DNA]</scope>
    <source>
        <strain evidence="6 7">RD2P27</strain>
    </source>
</reference>
<gene>
    <name evidence="6" type="ORF">ABVV53_11925</name>
</gene>
<dbReference type="InterPro" id="IPR029055">
    <property type="entry name" value="Ntn_hydrolases_N"/>
</dbReference>
<dbReference type="InterPro" id="IPR051786">
    <property type="entry name" value="ASN_synthetase/amidase"/>
</dbReference>
<evidence type="ECO:0000259" key="5">
    <source>
        <dbReference type="Pfam" id="PF13537"/>
    </source>
</evidence>
<dbReference type="SUPFAM" id="SSF52402">
    <property type="entry name" value="Adenine nucleotide alpha hydrolases-like"/>
    <property type="match status" value="1"/>
</dbReference>
<dbReference type="PANTHER" id="PTHR43284:SF1">
    <property type="entry name" value="ASPARAGINE SYNTHETASE"/>
    <property type="match status" value="1"/>
</dbReference>
<comment type="catalytic activity">
    <reaction evidence="3">
        <text>L-aspartate + L-glutamine + ATP + H2O = L-asparagine + L-glutamate + AMP + diphosphate + H(+)</text>
        <dbReference type="Rhea" id="RHEA:12228"/>
        <dbReference type="ChEBI" id="CHEBI:15377"/>
        <dbReference type="ChEBI" id="CHEBI:15378"/>
        <dbReference type="ChEBI" id="CHEBI:29985"/>
        <dbReference type="ChEBI" id="CHEBI:29991"/>
        <dbReference type="ChEBI" id="CHEBI:30616"/>
        <dbReference type="ChEBI" id="CHEBI:33019"/>
        <dbReference type="ChEBI" id="CHEBI:58048"/>
        <dbReference type="ChEBI" id="CHEBI:58359"/>
        <dbReference type="ChEBI" id="CHEBI:456215"/>
        <dbReference type="EC" id="6.3.5.4"/>
    </reaction>
</comment>
<evidence type="ECO:0000259" key="4">
    <source>
        <dbReference type="Pfam" id="PF00733"/>
    </source>
</evidence>
<evidence type="ECO:0000256" key="3">
    <source>
        <dbReference type="ARBA" id="ARBA00048741"/>
    </source>
</evidence>
<dbReference type="InterPro" id="IPR017932">
    <property type="entry name" value="GATase_2_dom"/>
</dbReference>
<protein>
    <recommendedName>
        <fullName evidence="2">asparagine synthase (glutamine-hydrolyzing)</fullName>
        <ecNumber evidence="2">6.3.5.4</ecNumber>
    </recommendedName>
</protein>
<accession>A0ABV2D2S4</accession>
<proteinExistence type="predicted"/>
<dbReference type="SUPFAM" id="SSF56235">
    <property type="entry name" value="N-terminal nucleophile aminohydrolases (Ntn hydrolases)"/>
    <property type="match status" value="1"/>
</dbReference>